<evidence type="ECO:0000313" key="3">
    <source>
        <dbReference type="EMBL" id="REA58819.1"/>
    </source>
</evidence>
<dbReference type="EMBL" id="QNUL01000018">
    <property type="protein sequence ID" value="REA58819.1"/>
    <property type="molecule type" value="Genomic_DNA"/>
</dbReference>
<sequence length="403" mass="45863">MTFKKLIGLLHLWLGLASGLVVFILGITGCIYAFEEEIRDVVYQNHLYVQPLKQPKLPVSKQFNIAQKTLGRAFDFTNFEISNTPNGSSRFFAYKADEEAITYFGSREYAYNIYLNPYTGSVLKVENNKYEFFTIVLYLHYDLLLGKIGKQIVGWSTIIFIVLLLSGLVLWWPKNKAAAKQRVWFQWKAGTKWKRKNYDLHNVVGFYFLGICLIIALTGLVWAFSWFNESVQYLVNGGSPLASTTIVYSDTTAYTSKLAVDEIDQDITKRIPDATSYSYIIPKKKKDALTVNALFTGTKRFKFVTHQYDQHSGEFLQNRRYESKPAAEKLRNMNYDIHVGSILGLPGKILAFLASFVAASLPVTGFAIWWGRRKKSKRDTGSKANSAHPAKPFNPKRKPVTSS</sequence>
<evidence type="ECO:0000256" key="2">
    <source>
        <dbReference type="SAM" id="Phobius"/>
    </source>
</evidence>
<keyword evidence="4" id="KW-1185">Reference proteome</keyword>
<name>A0A3D8Y777_9BACT</name>
<feature type="compositionally biased region" description="Basic residues" evidence="1">
    <location>
        <begin position="394"/>
        <end position="403"/>
    </location>
</feature>
<dbReference type="AlphaFoldDB" id="A0A3D8Y777"/>
<dbReference type="Pfam" id="PF03929">
    <property type="entry name" value="PepSY_TM"/>
    <property type="match status" value="1"/>
</dbReference>
<proteinExistence type="predicted"/>
<evidence type="ECO:0000313" key="4">
    <source>
        <dbReference type="Proteomes" id="UP000256373"/>
    </source>
</evidence>
<dbReference type="PROSITE" id="PS51257">
    <property type="entry name" value="PROKAR_LIPOPROTEIN"/>
    <property type="match status" value="1"/>
</dbReference>
<accession>A0A3D8Y777</accession>
<organism evidence="3 4">
    <name type="scientific">Dyadobacter luteus</name>
    <dbReference type="NCBI Taxonomy" id="2259619"/>
    <lineage>
        <taxon>Bacteria</taxon>
        <taxon>Pseudomonadati</taxon>
        <taxon>Bacteroidota</taxon>
        <taxon>Cytophagia</taxon>
        <taxon>Cytophagales</taxon>
        <taxon>Spirosomataceae</taxon>
        <taxon>Dyadobacter</taxon>
    </lineage>
</organism>
<feature type="region of interest" description="Disordered" evidence="1">
    <location>
        <begin position="375"/>
        <end position="403"/>
    </location>
</feature>
<protein>
    <submittedName>
        <fullName evidence="3">PepSY domain-containing protein</fullName>
    </submittedName>
</protein>
<feature type="transmembrane region" description="Helical" evidence="2">
    <location>
        <begin position="204"/>
        <end position="227"/>
    </location>
</feature>
<feature type="transmembrane region" description="Helical" evidence="2">
    <location>
        <begin position="152"/>
        <end position="172"/>
    </location>
</feature>
<dbReference type="OrthoDB" id="111691at2"/>
<keyword evidence="2" id="KW-1133">Transmembrane helix</keyword>
<dbReference type="RefSeq" id="WP_115832571.1">
    <property type="nucleotide sequence ID" value="NZ_QNUL01000018.1"/>
</dbReference>
<keyword evidence="2" id="KW-0812">Transmembrane</keyword>
<dbReference type="PANTHER" id="PTHR34219">
    <property type="entry name" value="IRON-REGULATED INNER MEMBRANE PROTEIN-RELATED"/>
    <property type="match status" value="1"/>
</dbReference>
<evidence type="ECO:0000256" key="1">
    <source>
        <dbReference type="SAM" id="MobiDB-lite"/>
    </source>
</evidence>
<reference evidence="3 4" key="1">
    <citation type="submission" date="2018-07" db="EMBL/GenBank/DDBJ databases">
        <title>Dyadobacter roseus sp. nov., isolated from rose rhizosphere soil.</title>
        <authorList>
            <person name="Chen L."/>
        </authorList>
    </citation>
    <scope>NUCLEOTIDE SEQUENCE [LARGE SCALE GENOMIC DNA]</scope>
    <source>
        <strain evidence="3 4">RS19</strain>
    </source>
</reference>
<keyword evidence="2" id="KW-0472">Membrane</keyword>
<dbReference type="Proteomes" id="UP000256373">
    <property type="component" value="Unassembled WGS sequence"/>
</dbReference>
<feature type="transmembrane region" description="Helical" evidence="2">
    <location>
        <begin position="12"/>
        <end position="34"/>
    </location>
</feature>
<feature type="transmembrane region" description="Helical" evidence="2">
    <location>
        <begin position="349"/>
        <end position="370"/>
    </location>
</feature>
<dbReference type="PANTHER" id="PTHR34219:SF3">
    <property type="entry name" value="BLL7967 PROTEIN"/>
    <property type="match status" value="1"/>
</dbReference>
<comment type="caution">
    <text evidence="3">The sequence shown here is derived from an EMBL/GenBank/DDBJ whole genome shotgun (WGS) entry which is preliminary data.</text>
</comment>
<gene>
    <name evidence="3" type="ORF">DSL64_19300</name>
</gene>
<dbReference type="InterPro" id="IPR005625">
    <property type="entry name" value="PepSY-ass_TM"/>
</dbReference>